<protein>
    <submittedName>
        <fullName evidence="1">Uncharacterized protein</fullName>
    </submittedName>
</protein>
<dbReference type="OrthoDB" id="3065507at2759"/>
<dbReference type="Proteomes" id="UP000724874">
    <property type="component" value="Unassembled WGS sequence"/>
</dbReference>
<name>A0A9P5NG21_GYMJU</name>
<proteinExistence type="predicted"/>
<comment type="caution">
    <text evidence="1">The sequence shown here is derived from an EMBL/GenBank/DDBJ whole genome shotgun (WGS) entry which is preliminary data.</text>
</comment>
<accession>A0A9P5NG21</accession>
<evidence type="ECO:0000313" key="1">
    <source>
        <dbReference type="EMBL" id="KAF8884078.1"/>
    </source>
</evidence>
<evidence type="ECO:0000313" key="2">
    <source>
        <dbReference type="Proteomes" id="UP000724874"/>
    </source>
</evidence>
<organism evidence="1 2">
    <name type="scientific">Gymnopilus junonius</name>
    <name type="common">Spectacular rustgill mushroom</name>
    <name type="synonym">Gymnopilus spectabilis subsp. junonius</name>
    <dbReference type="NCBI Taxonomy" id="109634"/>
    <lineage>
        <taxon>Eukaryota</taxon>
        <taxon>Fungi</taxon>
        <taxon>Dikarya</taxon>
        <taxon>Basidiomycota</taxon>
        <taxon>Agaricomycotina</taxon>
        <taxon>Agaricomycetes</taxon>
        <taxon>Agaricomycetidae</taxon>
        <taxon>Agaricales</taxon>
        <taxon>Agaricineae</taxon>
        <taxon>Hymenogastraceae</taxon>
        <taxon>Gymnopilus</taxon>
    </lineage>
</organism>
<gene>
    <name evidence="1" type="ORF">CPB84DRAFT_1789574</name>
</gene>
<sequence length="94" mass="10872">MALSEAVIQPPEQSSRHAVIRHFLERCEPPMDRFFTAFINFGCTTDQYLRSIAVFTPKIRNTTLRRMLSTYVGEVGPTEMDIAILDDYFISYFS</sequence>
<dbReference type="AlphaFoldDB" id="A0A9P5NG21"/>
<reference evidence="1" key="1">
    <citation type="submission" date="2020-11" db="EMBL/GenBank/DDBJ databases">
        <authorList>
            <consortium name="DOE Joint Genome Institute"/>
            <person name="Ahrendt S."/>
            <person name="Riley R."/>
            <person name="Andreopoulos W."/>
            <person name="LaButti K."/>
            <person name="Pangilinan J."/>
            <person name="Ruiz-duenas F.J."/>
            <person name="Barrasa J.M."/>
            <person name="Sanchez-Garcia M."/>
            <person name="Camarero S."/>
            <person name="Miyauchi S."/>
            <person name="Serrano A."/>
            <person name="Linde D."/>
            <person name="Babiker R."/>
            <person name="Drula E."/>
            <person name="Ayuso-Fernandez I."/>
            <person name="Pacheco R."/>
            <person name="Padilla G."/>
            <person name="Ferreira P."/>
            <person name="Barriuso J."/>
            <person name="Kellner H."/>
            <person name="Castanera R."/>
            <person name="Alfaro M."/>
            <person name="Ramirez L."/>
            <person name="Pisabarro A.G."/>
            <person name="Kuo A."/>
            <person name="Tritt A."/>
            <person name="Lipzen A."/>
            <person name="He G."/>
            <person name="Yan M."/>
            <person name="Ng V."/>
            <person name="Cullen D."/>
            <person name="Martin F."/>
            <person name="Rosso M.-N."/>
            <person name="Henrissat B."/>
            <person name="Hibbett D."/>
            <person name="Martinez A.T."/>
            <person name="Grigoriev I.V."/>
        </authorList>
    </citation>
    <scope>NUCLEOTIDE SEQUENCE</scope>
    <source>
        <strain evidence="1">AH 44721</strain>
    </source>
</reference>
<dbReference type="EMBL" id="JADNYJ010000111">
    <property type="protein sequence ID" value="KAF8884078.1"/>
    <property type="molecule type" value="Genomic_DNA"/>
</dbReference>
<keyword evidence="2" id="KW-1185">Reference proteome</keyword>